<evidence type="ECO:0000256" key="4">
    <source>
        <dbReference type="ARBA" id="ARBA00022741"/>
    </source>
</evidence>
<dbReference type="Gene3D" id="1.10.510.10">
    <property type="entry name" value="Transferase(Phosphotransferase) domain 1"/>
    <property type="match status" value="1"/>
</dbReference>
<evidence type="ECO:0000256" key="8">
    <source>
        <dbReference type="ARBA" id="ARBA00048679"/>
    </source>
</evidence>
<gene>
    <name evidence="11" type="ORF">N7472_007475</name>
</gene>
<keyword evidence="6 9" id="KW-0067">ATP-binding</keyword>
<feature type="binding site" evidence="9">
    <location>
        <position position="67"/>
    </location>
    <ligand>
        <name>ATP</name>
        <dbReference type="ChEBI" id="CHEBI:30616"/>
    </ligand>
</feature>
<keyword evidence="4 9" id="KW-0547">Nucleotide-binding</keyword>
<evidence type="ECO:0000256" key="1">
    <source>
        <dbReference type="ARBA" id="ARBA00012513"/>
    </source>
</evidence>
<evidence type="ECO:0000256" key="2">
    <source>
        <dbReference type="ARBA" id="ARBA00022527"/>
    </source>
</evidence>
<keyword evidence="12" id="KW-1185">Reference proteome</keyword>
<dbReference type="PROSITE" id="PS00107">
    <property type="entry name" value="PROTEIN_KINASE_ATP"/>
    <property type="match status" value="1"/>
</dbReference>
<keyword evidence="5" id="KW-0418">Kinase</keyword>
<evidence type="ECO:0000256" key="9">
    <source>
        <dbReference type="PROSITE-ProRule" id="PRU10141"/>
    </source>
</evidence>
<evidence type="ECO:0000259" key="10">
    <source>
        <dbReference type="PROSITE" id="PS50011"/>
    </source>
</evidence>
<name>A0A9W9J6C3_9EURO</name>
<dbReference type="GO" id="GO:0000245">
    <property type="term" value="P:spliceosomal complex assembly"/>
    <property type="evidence" value="ECO:0007669"/>
    <property type="project" value="TreeGrafter"/>
</dbReference>
<evidence type="ECO:0000256" key="7">
    <source>
        <dbReference type="ARBA" id="ARBA00047899"/>
    </source>
</evidence>
<dbReference type="EMBL" id="JAPQKP010000005">
    <property type="protein sequence ID" value="KAJ5188461.1"/>
    <property type="molecule type" value="Genomic_DNA"/>
</dbReference>
<dbReference type="SUPFAM" id="SSF56112">
    <property type="entry name" value="Protein kinase-like (PK-like)"/>
    <property type="match status" value="1"/>
</dbReference>
<dbReference type="PROSITE" id="PS50011">
    <property type="entry name" value="PROTEIN_KINASE_DOM"/>
    <property type="match status" value="1"/>
</dbReference>
<reference evidence="11" key="1">
    <citation type="submission" date="2022-11" db="EMBL/GenBank/DDBJ databases">
        <authorList>
            <person name="Petersen C."/>
        </authorList>
    </citation>
    <scope>NUCLEOTIDE SEQUENCE</scope>
    <source>
        <strain evidence="11">IBT 16849</strain>
    </source>
</reference>
<evidence type="ECO:0000256" key="6">
    <source>
        <dbReference type="ARBA" id="ARBA00022840"/>
    </source>
</evidence>
<dbReference type="Proteomes" id="UP001150879">
    <property type="component" value="Unassembled WGS sequence"/>
</dbReference>
<dbReference type="OrthoDB" id="5979581at2759"/>
<dbReference type="PANTHER" id="PTHR47634:SF9">
    <property type="entry name" value="PROTEIN KINASE DOMAIN-CONTAINING PROTEIN-RELATED"/>
    <property type="match status" value="1"/>
</dbReference>
<organism evidence="11 12">
    <name type="scientific">Penicillium cf. griseofulvum</name>
    <dbReference type="NCBI Taxonomy" id="2972120"/>
    <lineage>
        <taxon>Eukaryota</taxon>
        <taxon>Fungi</taxon>
        <taxon>Dikarya</taxon>
        <taxon>Ascomycota</taxon>
        <taxon>Pezizomycotina</taxon>
        <taxon>Eurotiomycetes</taxon>
        <taxon>Eurotiomycetidae</taxon>
        <taxon>Eurotiales</taxon>
        <taxon>Aspergillaceae</taxon>
        <taxon>Penicillium</taxon>
    </lineage>
</organism>
<comment type="caution">
    <text evidence="11">The sequence shown here is derived from an EMBL/GenBank/DDBJ whole genome shotgun (WGS) entry which is preliminary data.</text>
</comment>
<evidence type="ECO:0000313" key="12">
    <source>
        <dbReference type="Proteomes" id="UP001150879"/>
    </source>
</evidence>
<dbReference type="GO" id="GO:0005634">
    <property type="term" value="C:nucleus"/>
    <property type="evidence" value="ECO:0007669"/>
    <property type="project" value="TreeGrafter"/>
</dbReference>
<comment type="catalytic activity">
    <reaction evidence="7">
        <text>L-threonyl-[protein] + ATP = O-phospho-L-threonyl-[protein] + ADP + H(+)</text>
        <dbReference type="Rhea" id="RHEA:46608"/>
        <dbReference type="Rhea" id="RHEA-COMP:11060"/>
        <dbReference type="Rhea" id="RHEA-COMP:11605"/>
        <dbReference type="ChEBI" id="CHEBI:15378"/>
        <dbReference type="ChEBI" id="CHEBI:30013"/>
        <dbReference type="ChEBI" id="CHEBI:30616"/>
        <dbReference type="ChEBI" id="CHEBI:61977"/>
        <dbReference type="ChEBI" id="CHEBI:456216"/>
        <dbReference type="EC" id="2.7.11.1"/>
    </reaction>
</comment>
<dbReference type="InterPro" id="IPR017441">
    <property type="entry name" value="Protein_kinase_ATP_BS"/>
</dbReference>
<keyword evidence="2" id="KW-0723">Serine/threonine-protein kinase</keyword>
<protein>
    <recommendedName>
        <fullName evidence="1">non-specific serine/threonine protein kinase</fullName>
        <ecNumber evidence="1">2.7.11.1</ecNumber>
    </recommendedName>
</protein>
<dbReference type="EC" id="2.7.11.1" evidence="1"/>
<dbReference type="InterPro" id="IPR051334">
    <property type="entry name" value="SRPK"/>
</dbReference>
<evidence type="ECO:0000256" key="3">
    <source>
        <dbReference type="ARBA" id="ARBA00022679"/>
    </source>
</evidence>
<dbReference type="Pfam" id="PF00069">
    <property type="entry name" value="Pkinase"/>
    <property type="match status" value="1"/>
</dbReference>
<dbReference type="AlphaFoldDB" id="A0A9W9J6C3"/>
<reference evidence="11" key="2">
    <citation type="journal article" date="2023" name="IMA Fungus">
        <title>Comparative genomic study of the Penicillium genus elucidates a diverse pangenome and 15 lateral gene transfer events.</title>
        <authorList>
            <person name="Petersen C."/>
            <person name="Sorensen T."/>
            <person name="Nielsen M.R."/>
            <person name="Sondergaard T.E."/>
            <person name="Sorensen J.L."/>
            <person name="Fitzpatrick D.A."/>
            <person name="Frisvad J.C."/>
            <person name="Nielsen K.L."/>
        </authorList>
    </citation>
    <scope>NUCLEOTIDE SEQUENCE</scope>
    <source>
        <strain evidence="11">IBT 16849</strain>
    </source>
</reference>
<proteinExistence type="predicted"/>
<evidence type="ECO:0000256" key="5">
    <source>
        <dbReference type="ARBA" id="ARBA00022777"/>
    </source>
</evidence>
<keyword evidence="3" id="KW-0808">Transferase</keyword>
<evidence type="ECO:0000313" key="11">
    <source>
        <dbReference type="EMBL" id="KAJ5188461.1"/>
    </source>
</evidence>
<dbReference type="GO" id="GO:0005737">
    <property type="term" value="C:cytoplasm"/>
    <property type="evidence" value="ECO:0007669"/>
    <property type="project" value="TreeGrafter"/>
</dbReference>
<accession>A0A9W9J6C3</accession>
<comment type="catalytic activity">
    <reaction evidence="8">
        <text>L-seryl-[protein] + ATP = O-phospho-L-seryl-[protein] + ADP + H(+)</text>
        <dbReference type="Rhea" id="RHEA:17989"/>
        <dbReference type="Rhea" id="RHEA-COMP:9863"/>
        <dbReference type="Rhea" id="RHEA-COMP:11604"/>
        <dbReference type="ChEBI" id="CHEBI:15378"/>
        <dbReference type="ChEBI" id="CHEBI:29999"/>
        <dbReference type="ChEBI" id="CHEBI:30616"/>
        <dbReference type="ChEBI" id="CHEBI:83421"/>
        <dbReference type="ChEBI" id="CHEBI:456216"/>
        <dbReference type="EC" id="2.7.11.1"/>
    </reaction>
</comment>
<dbReference type="SMART" id="SM00220">
    <property type="entry name" value="S_TKc"/>
    <property type="match status" value="1"/>
</dbReference>
<sequence length="413" mass="46879">MSRGEQKYNWIDGAESLEKYRPGGYHPVMIGDILHGRYRIVDKLGFGGYSTIWLAQDTHLEQYIAIKVGIADALPHETKILGALSSSSVHPGRTSIAFPLDEFKLHGPNGTHPCYTMAPARCNLREVSFSRLFPLEVARTLSGGLILAIAYTHSQCYIHGDVHLRNVLLKLPSSIDQLSIEQLYEEYGEPETVTITARDGKPLPPNVPAKAVIPLYLGKDAEEFSLSDARVILSDFGEAFSLDEVRRGEDCHTPLAMRPPEARFEPQAPLTYSADIWSLAITIWEILGMKAIFSSEFATADEVVSQQIDVLGSMPLSWWKRWEERSQFFDEYVRPKAGRYVWPRIDQAFEEGVQMYRRKSSRVCEFDEEEAAAILELIKRMLAFRPEERPTAEEVLKSDWVVKWVLPDFNRSL</sequence>
<dbReference type="PANTHER" id="PTHR47634">
    <property type="entry name" value="PROTEIN KINASE DOMAIN-CONTAINING PROTEIN-RELATED"/>
    <property type="match status" value="1"/>
</dbReference>
<feature type="domain" description="Protein kinase" evidence="10">
    <location>
        <begin position="38"/>
        <end position="401"/>
    </location>
</feature>
<dbReference type="InterPro" id="IPR011009">
    <property type="entry name" value="Kinase-like_dom_sf"/>
</dbReference>
<dbReference type="GO" id="GO:0050684">
    <property type="term" value="P:regulation of mRNA processing"/>
    <property type="evidence" value="ECO:0007669"/>
    <property type="project" value="TreeGrafter"/>
</dbReference>
<dbReference type="GO" id="GO:0004674">
    <property type="term" value="F:protein serine/threonine kinase activity"/>
    <property type="evidence" value="ECO:0007669"/>
    <property type="project" value="UniProtKB-KW"/>
</dbReference>
<dbReference type="GO" id="GO:0005524">
    <property type="term" value="F:ATP binding"/>
    <property type="evidence" value="ECO:0007669"/>
    <property type="project" value="UniProtKB-UniRule"/>
</dbReference>
<dbReference type="InterPro" id="IPR000719">
    <property type="entry name" value="Prot_kinase_dom"/>
</dbReference>
<dbReference type="Gene3D" id="3.30.200.20">
    <property type="entry name" value="Phosphorylase Kinase, domain 1"/>
    <property type="match status" value="1"/>
</dbReference>